<dbReference type="InterPro" id="IPR015424">
    <property type="entry name" value="PyrdxlP-dep_Trfase"/>
</dbReference>
<accession>A0A066VKF0</accession>
<dbReference type="SUPFAM" id="SSF53383">
    <property type="entry name" value="PLP-dependent transferases"/>
    <property type="match status" value="1"/>
</dbReference>
<evidence type="ECO:0000313" key="4">
    <source>
        <dbReference type="Proteomes" id="UP000027361"/>
    </source>
</evidence>
<dbReference type="RefSeq" id="XP_013240954.1">
    <property type="nucleotide sequence ID" value="XM_013385500.1"/>
</dbReference>
<dbReference type="Pfam" id="PF00155">
    <property type="entry name" value="Aminotran_1_2"/>
    <property type="match status" value="1"/>
</dbReference>
<proteinExistence type="predicted"/>
<dbReference type="InParanoid" id="A0A066VKF0"/>
<evidence type="ECO:0000313" key="3">
    <source>
        <dbReference type="EMBL" id="KDN39234.1"/>
    </source>
</evidence>
<dbReference type="GO" id="GO:0006520">
    <property type="term" value="P:amino acid metabolic process"/>
    <property type="evidence" value="ECO:0007669"/>
    <property type="project" value="TreeGrafter"/>
</dbReference>
<dbReference type="PANTHER" id="PTHR43795">
    <property type="entry name" value="BIFUNCTIONAL ASPARTATE AMINOTRANSFERASE AND GLUTAMATE/ASPARTATE-PREPHENATE AMINOTRANSFERASE-RELATED"/>
    <property type="match status" value="1"/>
</dbReference>
<name>A0A066VKF0_TILAU</name>
<keyword evidence="4" id="KW-1185">Reference proteome</keyword>
<dbReference type="InterPro" id="IPR050478">
    <property type="entry name" value="Ethylene_sulfur-biosynth"/>
</dbReference>
<reference evidence="3 4" key="1">
    <citation type="submission" date="2014-05" db="EMBL/GenBank/DDBJ databases">
        <title>Draft genome sequence of a rare smut relative, Tilletiaria anomala UBC 951.</title>
        <authorList>
            <consortium name="DOE Joint Genome Institute"/>
            <person name="Toome M."/>
            <person name="Kuo A."/>
            <person name="Henrissat B."/>
            <person name="Lipzen A."/>
            <person name="Tritt A."/>
            <person name="Yoshinaga Y."/>
            <person name="Zane M."/>
            <person name="Barry K."/>
            <person name="Grigoriev I.V."/>
            <person name="Spatafora J.W."/>
            <person name="Aimea M.C."/>
        </authorList>
    </citation>
    <scope>NUCLEOTIDE SEQUENCE [LARGE SCALE GENOMIC DNA]</scope>
    <source>
        <strain evidence="3 4">UBC 951</strain>
    </source>
</reference>
<dbReference type="Gene3D" id="3.40.640.10">
    <property type="entry name" value="Type I PLP-dependent aspartate aminotransferase-like (Major domain)"/>
    <property type="match status" value="1"/>
</dbReference>
<keyword evidence="3" id="KW-0808">Transferase</keyword>
<dbReference type="STRING" id="1037660.A0A066VKF0"/>
<dbReference type="PANTHER" id="PTHR43795:SF39">
    <property type="entry name" value="AMINOTRANSFERASE CLASS I_CLASSII DOMAIN-CONTAINING PROTEIN"/>
    <property type="match status" value="1"/>
</dbReference>
<protein>
    <submittedName>
        <fullName evidence="3">PLP-dependent transferase</fullName>
    </submittedName>
</protein>
<comment type="caution">
    <text evidence="3">The sequence shown here is derived from an EMBL/GenBank/DDBJ whole genome shotgun (WGS) entry which is preliminary data.</text>
</comment>
<dbReference type="AlphaFoldDB" id="A0A066VKF0"/>
<organism evidence="3 4">
    <name type="scientific">Tilletiaria anomala (strain ATCC 24038 / CBS 436.72 / UBC 951)</name>
    <dbReference type="NCBI Taxonomy" id="1037660"/>
    <lineage>
        <taxon>Eukaryota</taxon>
        <taxon>Fungi</taxon>
        <taxon>Dikarya</taxon>
        <taxon>Basidiomycota</taxon>
        <taxon>Ustilaginomycotina</taxon>
        <taxon>Exobasidiomycetes</taxon>
        <taxon>Georgefischeriales</taxon>
        <taxon>Tilletiariaceae</taxon>
        <taxon>Tilletiaria</taxon>
    </lineage>
</organism>
<dbReference type="Proteomes" id="UP000027361">
    <property type="component" value="Unassembled WGS sequence"/>
</dbReference>
<gene>
    <name evidence="3" type="ORF">K437DRAFT_12957</name>
</gene>
<dbReference type="InterPro" id="IPR015421">
    <property type="entry name" value="PyrdxlP-dep_Trfase_major"/>
</dbReference>
<dbReference type="InterPro" id="IPR004839">
    <property type="entry name" value="Aminotransferase_I/II_large"/>
</dbReference>
<dbReference type="GO" id="GO:0008483">
    <property type="term" value="F:transaminase activity"/>
    <property type="evidence" value="ECO:0007669"/>
    <property type="project" value="TreeGrafter"/>
</dbReference>
<evidence type="ECO:0000259" key="2">
    <source>
        <dbReference type="Pfam" id="PF00155"/>
    </source>
</evidence>
<evidence type="ECO:0000256" key="1">
    <source>
        <dbReference type="ARBA" id="ARBA00022898"/>
    </source>
</evidence>
<dbReference type="OMA" id="SAVEHMA"/>
<dbReference type="OrthoDB" id="7042322at2759"/>
<keyword evidence="1" id="KW-0663">Pyridoxal phosphate</keyword>
<dbReference type="InterPro" id="IPR015422">
    <property type="entry name" value="PyrdxlP-dep_Trfase_small"/>
</dbReference>
<dbReference type="GeneID" id="25261457"/>
<sequence length="509" mass="54761">MPPTLSTRGAVHAATVTPFWSIFEDLLQNPYNPVTRKGRFVNMGIANNSLMSDDLLRYFNSHLQLVPEDLTYGSSLFGSTRLFAAICKLYNSDYWSPHEPVRPEHIITAPGCGSLLDQLAEHLADAGDAFLAAAPYYNGFDADLATRANVRCLPVYSDMGDGAERGSFEGPTALRGFQSALDAAARNGTRVRAVLLNQPCNPVGRCYDREAMLEYGRFCEKNNLFLVVDEIYALSVFPTSDNSAPAPFISALSIDWKNDAGVDPARIVIVSSASKDFTSNGLRVGTLVCQHNDSLIRAMKATAKLAMVSSAADALWSALLHDDAFLPWFIETNRQRLSDAYETCKAWCMRMGIAYTPSNAGHFMLVDLAPFLPTTLDGTKLNCEESETALWAKFLDHGVALTPGFNYHHPKTGTFRITFSLERPALEEGLARLERALRAVGEAGGDAAAATSACAEGAHSGARLGTGAILCGIISACTGSRAPAADHDSAIHEGLARLQIAAACSACCC</sequence>
<dbReference type="HOGENOM" id="CLU_017584_1_2_1"/>
<dbReference type="EMBL" id="JMSN01000107">
    <property type="protein sequence ID" value="KDN39234.1"/>
    <property type="molecule type" value="Genomic_DNA"/>
</dbReference>
<dbReference type="PRINTS" id="PR00753">
    <property type="entry name" value="ACCSYNTHASE"/>
</dbReference>
<dbReference type="CDD" id="cd00609">
    <property type="entry name" value="AAT_like"/>
    <property type="match status" value="1"/>
</dbReference>
<dbReference type="Gene3D" id="3.90.1150.10">
    <property type="entry name" value="Aspartate Aminotransferase, domain 1"/>
    <property type="match status" value="1"/>
</dbReference>
<dbReference type="GO" id="GO:0030170">
    <property type="term" value="F:pyridoxal phosphate binding"/>
    <property type="evidence" value="ECO:0007669"/>
    <property type="project" value="InterPro"/>
</dbReference>
<feature type="domain" description="Aminotransferase class I/classII large" evidence="2">
    <location>
        <begin position="78"/>
        <end position="433"/>
    </location>
</feature>